<dbReference type="InterPro" id="IPR001242">
    <property type="entry name" value="Condensation_dom"/>
</dbReference>
<dbReference type="Gene3D" id="1.10.1200.10">
    <property type="entry name" value="ACP-like"/>
    <property type="match status" value="1"/>
</dbReference>
<dbReference type="Proteomes" id="UP000627984">
    <property type="component" value="Unassembled WGS sequence"/>
</dbReference>
<feature type="compositionally biased region" description="Low complexity" evidence="4">
    <location>
        <begin position="915"/>
        <end position="928"/>
    </location>
</feature>
<dbReference type="CDD" id="cd19531">
    <property type="entry name" value="LCL_NRPS-like"/>
    <property type="match status" value="1"/>
</dbReference>
<dbReference type="SUPFAM" id="SSF56801">
    <property type="entry name" value="Acetyl-CoA synthetase-like"/>
    <property type="match status" value="1"/>
</dbReference>
<dbReference type="Pfam" id="PF00501">
    <property type="entry name" value="AMP-binding"/>
    <property type="match status" value="1"/>
</dbReference>
<dbReference type="Pfam" id="PF00550">
    <property type="entry name" value="PP-binding"/>
    <property type="match status" value="1"/>
</dbReference>
<dbReference type="InterPro" id="IPR010071">
    <property type="entry name" value="AA_adenyl_dom"/>
</dbReference>
<dbReference type="InterPro" id="IPR023213">
    <property type="entry name" value="CAT-like_dom_sf"/>
</dbReference>
<dbReference type="GO" id="GO:0009366">
    <property type="term" value="C:enterobactin synthetase complex"/>
    <property type="evidence" value="ECO:0007669"/>
    <property type="project" value="TreeGrafter"/>
</dbReference>
<dbReference type="PROSITE" id="PS00455">
    <property type="entry name" value="AMP_BINDING"/>
    <property type="match status" value="1"/>
</dbReference>
<dbReference type="EMBL" id="BMQD01000010">
    <property type="protein sequence ID" value="GGK72350.1"/>
    <property type="molecule type" value="Genomic_DNA"/>
</dbReference>
<name>A0AA37BHT0_9ACTN</name>
<dbReference type="PANTHER" id="PTHR45527:SF1">
    <property type="entry name" value="FATTY ACID SYNTHASE"/>
    <property type="match status" value="1"/>
</dbReference>
<evidence type="ECO:0000256" key="4">
    <source>
        <dbReference type="SAM" id="MobiDB-lite"/>
    </source>
</evidence>
<dbReference type="NCBIfam" id="TIGR01733">
    <property type="entry name" value="AA-adenyl-dom"/>
    <property type="match status" value="1"/>
</dbReference>
<feature type="region of interest" description="Disordered" evidence="4">
    <location>
        <begin position="906"/>
        <end position="929"/>
    </location>
</feature>
<evidence type="ECO:0000259" key="5">
    <source>
        <dbReference type="PROSITE" id="PS50075"/>
    </source>
</evidence>
<keyword evidence="3" id="KW-0597">Phosphoprotein</keyword>
<dbReference type="Gene3D" id="3.40.50.12780">
    <property type="entry name" value="N-terminal domain of ligase-like"/>
    <property type="match status" value="1"/>
</dbReference>
<dbReference type="RefSeq" id="WP_191895677.1">
    <property type="nucleotide sequence ID" value="NZ_BMQD01000010.1"/>
</dbReference>
<evidence type="ECO:0000256" key="3">
    <source>
        <dbReference type="ARBA" id="ARBA00022553"/>
    </source>
</evidence>
<dbReference type="InterPro" id="IPR020845">
    <property type="entry name" value="AMP-binding_CS"/>
</dbReference>
<dbReference type="GO" id="GO:0008610">
    <property type="term" value="P:lipid biosynthetic process"/>
    <property type="evidence" value="ECO:0007669"/>
    <property type="project" value="UniProtKB-ARBA"/>
</dbReference>
<evidence type="ECO:0000313" key="7">
    <source>
        <dbReference type="Proteomes" id="UP000627984"/>
    </source>
</evidence>
<dbReference type="InterPro" id="IPR006162">
    <property type="entry name" value="Ppantetheine_attach_site"/>
</dbReference>
<dbReference type="SMART" id="SM00823">
    <property type="entry name" value="PKS_PP"/>
    <property type="match status" value="1"/>
</dbReference>
<evidence type="ECO:0000256" key="2">
    <source>
        <dbReference type="ARBA" id="ARBA00022450"/>
    </source>
</evidence>
<dbReference type="GO" id="GO:0005829">
    <property type="term" value="C:cytosol"/>
    <property type="evidence" value="ECO:0007669"/>
    <property type="project" value="TreeGrafter"/>
</dbReference>
<dbReference type="SUPFAM" id="SSF52777">
    <property type="entry name" value="CoA-dependent acyltransferases"/>
    <property type="match status" value="2"/>
</dbReference>
<comment type="cofactor">
    <cofactor evidence="1">
        <name>pantetheine 4'-phosphate</name>
        <dbReference type="ChEBI" id="CHEBI:47942"/>
    </cofactor>
</comment>
<dbReference type="GO" id="GO:0009239">
    <property type="term" value="P:enterobactin biosynthetic process"/>
    <property type="evidence" value="ECO:0007669"/>
    <property type="project" value="TreeGrafter"/>
</dbReference>
<dbReference type="InterPro" id="IPR045851">
    <property type="entry name" value="AMP-bd_C_sf"/>
</dbReference>
<dbReference type="PROSITE" id="PS00012">
    <property type="entry name" value="PHOSPHOPANTETHEINE"/>
    <property type="match status" value="1"/>
</dbReference>
<protein>
    <recommendedName>
        <fullName evidence="5">Carrier domain-containing protein</fullName>
    </recommendedName>
</protein>
<dbReference type="Pfam" id="PF00668">
    <property type="entry name" value="Condensation"/>
    <property type="match status" value="1"/>
</dbReference>
<dbReference type="InterPro" id="IPR009081">
    <property type="entry name" value="PP-bd_ACP"/>
</dbReference>
<gene>
    <name evidence="6" type="ORF">GCM10010126_34790</name>
</gene>
<dbReference type="PROSITE" id="PS50075">
    <property type="entry name" value="CARRIER"/>
    <property type="match status" value="1"/>
</dbReference>
<sequence length="1083" mass="114144">MPQPETASPGDLSAEPAAERPLSHGQQRLWFLHRFDPGDPSYNTSYVYRLKGFLDKGALAAAFTAVAARHESLRTRFREVDGEPVAVVDPPAPVAVHRLAARDEQEARDLVASLTNTAFDLTAAPPFRVTLIELGPDDHVLCVVVHHINSDGWSLNVLRAEVAAHYGSRGAAPLPALPLQYGEHARERRWTDDDLRWWTARLAGVPPLDLPTDRPRPARRSWAGDALGFRIAPERAAAIAALARRARCTPYMVLFAAYQVLLARHTGQDDFCVGTPSAGRDRVELEPMIGFLSSTLPVRCDLSGGPSFTELLRRTRRSVLDALARQDVPFERLVSELDVPRDLGRTPVFQTMFALHTHGEDADPLPGLAAVPFPNGWHPARHDLSVDIAPTPDGALDGTVIYSTELFDRGTVVMLVERFQELLASAIAEPDLPVGALRMLPEAELGLLDAWNATGAELPEATLADLVLAQAEATPGAVAVVCGAQTLTYAELTARAARVAARLAAAGVGRGSLVAIRMERGPDLLPALLGTAMSGAAYLPVDPGYPEARIAYVLEDSAAALVLTSLDDLPPAPAAPGAADPPRPGDTAYVLYTSGSTGRPKGVAVPHRALVNFLLAMRSLVGSTPRDVWLALTSLSFDISALELYLPLVTGGRVVVADAGTAVDGAEAARLVRETGVTHVQATPSGWRVLLTGDLPRVTALTGGEPLPPRLARELRPRVERLVNVYGPTETTVWSTAWEVPADPGGIVIGRPIANTTVHVVDAAGETVPIGSPGELLIGGAGVATGYLGRPALTAERFVPGPGGSRRYRTGDRVRLLRDGTLEFLGRTDHQVKLRGHRIEPGEIEAVLDSCPGVRQSVVAVRGDLLVAYVVPVPGTGDGGGAGAGAGTARAAGHAGHAGTISAPGAGAAAGTGATGHAAETSDAADAADPYRDLPDLLRERLARELPGYMVPGVLTVVDALPLTPNGKVDRSALPEPPAPVREHVAPRGDAEELVAEVFAEVLGVTGIGAFDDFFALGGHSLSAARVVSRIRALAEVDVPIRTLFARSTVDGLAAEVEELLVAELAALPEEEARRLMEAGNQA</sequence>
<dbReference type="Gene3D" id="3.30.300.30">
    <property type="match status" value="1"/>
</dbReference>
<comment type="caution">
    <text evidence="6">The sequence shown here is derived from an EMBL/GenBank/DDBJ whole genome shotgun (WGS) entry which is preliminary data.</text>
</comment>
<dbReference type="SUPFAM" id="SSF47336">
    <property type="entry name" value="ACP-like"/>
    <property type="match status" value="1"/>
</dbReference>
<accession>A0AA37BHT0</accession>
<evidence type="ECO:0000313" key="6">
    <source>
        <dbReference type="EMBL" id="GGK72350.1"/>
    </source>
</evidence>
<dbReference type="PANTHER" id="PTHR45527">
    <property type="entry name" value="NONRIBOSOMAL PEPTIDE SYNTHETASE"/>
    <property type="match status" value="1"/>
</dbReference>
<dbReference type="AlphaFoldDB" id="A0AA37BHT0"/>
<dbReference type="CDD" id="cd05930">
    <property type="entry name" value="A_NRPS"/>
    <property type="match status" value="1"/>
</dbReference>
<reference evidence="6" key="2">
    <citation type="submission" date="2022-09" db="EMBL/GenBank/DDBJ databases">
        <authorList>
            <person name="Sun Q."/>
            <person name="Ohkuma M."/>
        </authorList>
    </citation>
    <scope>NUCLEOTIDE SEQUENCE</scope>
    <source>
        <strain evidence="6">JCM 3093</strain>
    </source>
</reference>
<feature type="domain" description="Carrier" evidence="5">
    <location>
        <begin position="986"/>
        <end position="1061"/>
    </location>
</feature>
<proteinExistence type="predicted"/>
<dbReference type="GO" id="GO:0043041">
    <property type="term" value="P:amino acid activation for nonribosomal peptide biosynthetic process"/>
    <property type="evidence" value="ECO:0007669"/>
    <property type="project" value="TreeGrafter"/>
</dbReference>
<dbReference type="InterPro" id="IPR000873">
    <property type="entry name" value="AMP-dep_synth/lig_dom"/>
</dbReference>
<organism evidence="6 7">
    <name type="scientific">Planomonospora parontospora</name>
    <dbReference type="NCBI Taxonomy" id="58119"/>
    <lineage>
        <taxon>Bacteria</taxon>
        <taxon>Bacillati</taxon>
        <taxon>Actinomycetota</taxon>
        <taxon>Actinomycetes</taxon>
        <taxon>Streptosporangiales</taxon>
        <taxon>Streptosporangiaceae</taxon>
        <taxon>Planomonospora</taxon>
    </lineage>
</organism>
<dbReference type="GO" id="GO:0047527">
    <property type="term" value="F:2,3-dihydroxybenzoate-serine ligase activity"/>
    <property type="evidence" value="ECO:0007669"/>
    <property type="project" value="TreeGrafter"/>
</dbReference>
<keyword evidence="2" id="KW-0596">Phosphopantetheine</keyword>
<dbReference type="InterPro" id="IPR020806">
    <property type="entry name" value="PKS_PP-bd"/>
</dbReference>
<reference evidence="6" key="1">
    <citation type="journal article" date="2014" name="Int. J. Syst. Evol. Microbiol.">
        <title>Complete genome sequence of Corynebacterium casei LMG S-19264T (=DSM 44701T), isolated from a smear-ripened cheese.</title>
        <authorList>
            <consortium name="US DOE Joint Genome Institute (JGI-PGF)"/>
            <person name="Walter F."/>
            <person name="Albersmeier A."/>
            <person name="Kalinowski J."/>
            <person name="Ruckert C."/>
        </authorList>
    </citation>
    <scope>NUCLEOTIDE SEQUENCE</scope>
    <source>
        <strain evidence="6">JCM 3093</strain>
    </source>
</reference>
<dbReference type="FunFam" id="1.10.1200.10:FF:000005">
    <property type="entry name" value="Nonribosomal peptide synthetase 1"/>
    <property type="match status" value="1"/>
</dbReference>
<dbReference type="Gene3D" id="3.30.559.10">
    <property type="entry name" value="Chloramphenicol acetyltransferase-like domain"/>
    <property type="match status" value="1"/>
</dbReference>
<dbReference type="FunFam" id="3.40.50.12780:FF:000012">
    <property type="entry name" value="Non-ribosomal peptide synthetase"/>
    <property type="match status" value="1"/>
</dbReference>
<dbReference type="InterPro" id="IPR042099">
    <property type="entry name" value="ANL_N_sf"/>
</dbReference>
<evidence type="ECO:0000256" key="1">
    <source>
        <dbReference type="ARBA" id="ARBA00001957"/>
    </source>
</evidence>
<dbReference type="Gene3D" id="3.30.559.30">
    <property type="entry name" value="Nonribosomal peptide synthetase, condensation domain"/>
    <property type="match status" value="1"/>
</dbReference>
<dbReference type="GO" id="GO:0031177">
    <property type="term" value="F:phosphopantetheine binding"/>
    <property type="evidence" value="ECO:0007669"/>
    <property type="project" value="InterPro"/>
</dbReference>
<dbReference type="InterPro" id="IPR036736">
    <property type="entry name" value="ACP-like_sf"/>
</dbReference>